<evidence type="ECO:0000256" key="4">
    <source>
        <dbReference type="ARBA" id="ARBA00022642"/>
    </source>
</evidence>
<evidence type="ECO:0000313" key="11">
    <source>
        <dbReference type="EMBL" id="PVY44687.1"/>
    </source>
</evidence>
<keyword evidence="5 9" id="KW-0808">Transferase</keyword>
<feature type="binding site" evidence="9">
    <location>
        <position position="127"/>
    </location>
    <ligand>
        <name>iminosuccinate</name>
        <dbReference type="ChEBI" id="CHEBI:77875"/>
    </ligand>
</feature>
<dbReference type="EC" id="2.5.1.72" evidence="2 9"/>
<evidence type="ECO:0000313" key="12">
    <source>
        <dbReference type="Proteomes" id="UP000245959"/>
    </source>
</evidence>
<feature type="binding site" evidence="9">
    <location>
        <begin position="110"/>
        <end position="112"/>
    </location>
    <ligand>
        <name>iminosuccinate</name>
        <dbReference type="ChEBI" id="CHEBI:77875"/>
    </ligand>
</feature>
<dbReference type="InterPro" id="IPR023066">
    <property type="entry name" value="Quinolinate_synth_type2"/>
</dbReference>
<keyword evidence="8 9" id="KW-0411">Iron-sulfur</keyword>
<evidence type="ECO:0000256" key="8">
    <source>
        <dbReference type="ARBA" id="ARBA00023014"/>
    </source>
</evidence>
<evidence type="ECO:0000256" key="6">
    <source>
        <dbReference type="ARBA" id="ARBA00022723"/>
    </source>
</evidence>
<evidence type="ECO:0000256" key="7">
    <source>
        <dbReference type="ARBA" id="ARBA00023004"/>
    </source>
</evidence>
<dbReference type="AlphaFoldDB" id="A0A2U1B820"/>
<comment type="similarity">
    <text evidence="9">Belongs to the quinolinate synthase family. Type 2 subfamily.</text>
</comment>
<keyword evidence="3 9" id="KW-0004">4Fe-4S</keyword>
<name>A0A2U1B820_9BACT</name>
<gene>
    <name evidence="9 10" type="primary">nadA</name>
    <name evidence="11" type="ORF">C8D82_10516</name>
    <name evidence="10" type="ORF">HF882_03615</name>
</gene>
<comment type="pathway">
    <text evidence="1 9">Cofactor biosynthesis; NAD(+) biosynthesis; quinolinate from iminoaspartate: step 1/1.</text>
</comment>
<evidence type="ECO:0000256" key="2">
    <source>
        <dbReference type="ARBA" id="ARBA00012669"/>
    </source>
</evidence>
<comment type="caution">
    <text evidence="11">The sequence shown here is derived from an EMBL/GenBank/DDBJ whole genome shotgun (WGS) entry which is preliminary data.</text>
</comment>
<dbReference type="Proteomes" id="UP000576225">
    <property type="component" value="Unassembled WGS sequence"/>
</dbReference>
<evidence type="ECO:0000256" key="1">
    <source>
        <dbReference type="ARBA" id="ARBA00005065"/>
    </source>
</evidence>
<dbReference type="GO" id="GO:0008987">
    <property type="term" value="F:quinolinate synthetase A activity"/>
    <property type="evidence" value="ECO:0007669"/>
    <property type="project" value="UniProtKB-UniRule"/>
</dbReference>
<dbReference type="GO" id="GO:0005829">
    <property type="term" value="C:cytosol"/>
    <property type="evidence" value="ECO:0007669"/>
    <property type="project" value="TreeGrafter"/>
</dbReference>
<dbReference type="EMBL" id="JABAEW010000004">
    <property type="protein sequence ID" value="NMD85667.1"/>
    <property type="molecule type" value="Genomic_DNA"/>
</dbReference>
<dbReference type="PANTHER" id="PTHR30573:SF0">
    <property type="entry name" value="QUINOLINATE SYNTHASE, CHLOROPLASTIC"/>
    <property type="match status" value="1"/>
</dbReference>
<dbReference type="NCBIfam" id="NF006878">
    <property type="entry name" value="PRK09375.1-2"/>
    <property type="match status" value="1"/>
</dbReference>
<organism evidence="11 12">
    <name type="scientific">Victivallis vadensis</name>
    <dbReference type="NCBI Taxonomy" id="172901"/>
    <lineage>
        <taxon>Bacteria</taxon>
        <taxon>Pseudomonadati</taxon>
        <taxon>Lentisphaerota</taxon>
        <taxon>Lentisphaeria</taxon>
        <taxon>Victivallales</taxon>
        <taxon>Victivallaceae</taxon>
        <taxon>Victivallis</taxon>
    </lineage>
</organism>
<evidence type="ECO:0000256" key="3">
    <source>
        <dbReference type="ARBA" id="ARBA00022485"/>
    </source>
</evidence>
<reference evidence="11 12" key="1">
    <citation type="submission" date="2018-04" db="EMBL/GenBank/DDBJ databases">
        <title>Genomic Encyclopedia of Type Strains, Phase IV (KMG-IV): sequencing the most valuable type-strain genomes for metagenomic binning, comparative biology and taxonomic classification.</title>
        <authorList>
            <person name="Goeker M."/>
        </authorList>
    </citation>
    <scope>NUCLEOTIDE SEQUENCE [LARGE SCALE GENOMIC DNA]</scope>
    <source>
        <strain evidence="11 12">DSM 14823</strain>
    </source>
</reference>
<feature type="binding site" evidence="9">
    <location>
        <position position="170"/>
    </location>
    <ligand>
        <name>[4Fe-4S] cluster</name>
        <dbReference type="ChEBI" id="CHEBI:49883"/>
    </ligand>
</feature>
<keyword evidence="9" id="KW-0963">Cytoplasm</keyword>
<reference evidence="10 13" key="2">
    <citation type="submission" date="2020-04" db="EMBL/GenBank/DDBJ databases">
        <authorList>
            <person name="Hitch T.C.A."/>
            <person name="Wylensek D."/>
            <person name="Clavel T."/>
        </authorList>
    </citation>
    <scope>NUCLEOTIDE SEQUENCE [LARGE SCALE GENOMIC DNA]</scope>
    <source>
        <strain evidence="10 13">COR2-253-APC-1A</strain>
    </source>
</reference>
<dbReference type="SUPFAM" id="SSF142754">
    <property type="entry name" value="NadA-like"/>
    <property type="match status" value="1"/>
</dbReference>
<evidence type="ECO:0000313" key="10">
    <source>
        <dbReference type="EMBL" id="NMD85667.1"/>
    </source>
</evidence>
<dbReference type="InterPro" id="IPR036094">
    <property type="entry name" value="NadA_sf"/>
</dbReference>
<keyword evidence="4 9" id="KW-0662">Pyridine nucleotide biosynthesis</keyword>
<dbReference type="Gene3D" id="3.40.50.10800">
    <property type="entry name" value="NadA-like"/>
    <property type="match status" value="3"/>
</dbReference>
<sequence>MSTLTDEIKRLKEERHAVILAHNYVRPEVQDIADFTGDSLELSIKAKAVNAEVIVFCGVRFMAETAKLLSPQSMVLLPNSDAGCPMADMADPEPVANYRKAHPDAIFVAYVNSTAAVKAQVDICCTSGNAEKIIQSLPKDREILFLPDRNLGGNISGKLGVDMDLWPGFCPTHNRVTVEMIEKARAAAPDALVLVHPECTPEVVAAADQALSTGGILKFVRESNAKRFIIGTEAGILHRLRNENPGKEFLPLQPEMICPNMKKITLEDVARSLRDLTEQIEIAPELREAAVRPILRMLEVK</sequence>
<feature type="binding site" evidence="9">
    <location>
        <position position="213"/>
    </location>
    <ligand>
        <name>iminosuccinate</name>
        <dbReference type="ChEBI" id="CHEBI:77875"/>
    </ligand>
</feature>
<dbReference type="EMBL" id="QEKH01000005">
    <property type="protein sequence ID" value="PVY44687.1"/>
    <property type="molecule type" value="Genomic_DNA"/>
</dbReference>
<keyword evidence="7 9" id="KW-0408">Iron</keyword>
<feature type="binding site" evidence="9">
    <location>
        <position position="22"/>
    </location>
    <ligand>
        <name>iminosuccinate</name>
        <dbReference type="ChEBI" id="CHEBI:77875"/>
    </ligand>
</feature>
<dbReference type="InterPro" id="IPR003473">
    <property type="entry name" value="NadA"/>
</dbReference>
<comment type="catalytic activity">
    <reaction evidence="9">
        <text>iminosuccinate + dihydroxyacetone phosphate = quinolinate + phosphate + 2 H2O + H(+)</text>
        <dbReference type="Rhea" id="RHEA:25888"/>
        <dbReference type="ChEBI" id="CHEBI:15377"/>
        <dbReference type="ChEBI" id="CHEBI:15378"/>
        <dbReference type="ChEBI" id="CHEBI:29959"/>
        <dbReference type="ChEBI" id="CHEBI:43474"/>
        <dbReference type="ChEBI" id="CHEBI:57642"/>
        <dbReference type="ChEBI" id="CHEBI:77875"/>
        <dbReference type="EC" id="2.5.1.72"/>
    </reaction>
</comment>
<evidence type="ECO:0000256" key="5">
    <source>
        <dbReference type="ARBA" id="ARBA00022679"/>
    </source>
</evidence>
<feature type="binding site" evidence="9">
    <location>
        <begin position="196"/>
        <end position="198"/>
    </location>
    <ligand>
        <name>iminosuccinate</name>
        <dbReference type="ChEBI" id="CHEBI:77875"/>
    </ligand>
</feature>
<comment type="subcellular location">
    <subcellularLocation>
        <location evidence="9">Cytoplasm</location>
    </subcellularLocation>
</comment>
<dbReference type="GO" id="GO:0034628">
    <property type="term" value="P:'de novo' NAD+ biosynthetic process from L-aspartate"/>
    <property type="evidence" value="ECO:0007669"/>
    <property type="project" value="TreeGrafter"/>
</dbReference>
<feature type="binding site" evidence="9">
    <location>
        <position position="258"/>
    </location>
    <ligand>
        <name>[4Fe-4S] cluster</name>
        <dbReference type="ChEBI" id="CHEBI:49883"/>
    </ligand>
</feature>
<dbReference type="NCBIfam" id="TIGR00550">
    <property type="entry name" value="nadA"/>
    <property type="match status" value="1"/>
</dbReference>
<dbReference type="Pfam" id="PF02445">
    <property type="entry name" value="NadA"/>
    <property type="match status" value="1"/>
</dbReference>
<keyword evidence="12" id="KW-1185">Reference proteome</keyword>
<feature type="binding site" evidence="9">
    <location>
        <position position="39"/>
    </location>
    <ligand>
        <name>iminosuccinate</name>
        <dbReference type="ChEBI" id="CHEBI:77875"/>
    </ligand>
</feature>
<dbReference type="RefSeq" id="WP_116883014.1">
    <property type="nucleotide sequence ID" value="NZ_CABMMC010000003.1"/>
</dbReference>
<keyword evidence="6 9" id="KW-0479">Metal-binding</keyword>
<protein>
    <recommendedName>
        <fullName evidence="2 9">Quinolinate synthase</fullName>
        <ecNumber evidence="2 9">2.5.1.72</ecNumber>
    </recommendedName>
</protein>
<proteinExistence type="inferred from homology"/>
<dbReference type="OrthoDB" id="9801204at2"/>
<accession>A0A2U1B820</accession>
<dbReference type="PANTHER" id="PTHR30573">
    <property type="entry name" value="QUINOLINATE SYNTHETASE A"/>
    <property type="match status" value="1"/>
</dbReference>
<dbReference type="UniPathway" id="UPA00253">
    <property type="reaction ID" value="UER00327"/>
</dbReference>
<dbReference type="GO" id="GO:0051539">
    <property type="term" value="F:4 iron, 4 sulfur cluster binding"/>
    <property type="evidence" value="ECO:0007669"/>
    <property type="project" value="UniProtKB-KW"/>
</dbReference>
<dbReference type="HAMAP" id="MF_00568">
    <property type="entry name" value="NadA_type2"/>
    <property type="match status" value="1"/>
</dbReference>
<comment type="function">
    <text evidence="9">Catalyzes the condensation of iminoaspartate with dihydroxyacetone phosphate to form quinolinate.</text>
</comment>
<evidence type="ECO:0000256" key="9">
    <source>
        <dbReference type="HAMAP-Rule" id="MF_00568"/>
    </source>
</evidence>
<evidence type="ECO:0000313" key="13">
    <source>
        <dbReference type="Proteomes" id="UP000576225"/>
    </source>
</evidence>
<comment type="cofactor">
    <cofactor evidence="9">
        <name>[4Fe-4S] cluster</name>
        <dbReference type="ChEBI" id="CHEBI:49883"/>
    </cofactor>
    <text evidence="9">Binds 1 [4Fe-4S] cluster per subunit.</text>
</comment>
<dbReference type="GeneID" id="78294337"/>
<dbReference type="GO" id="GO:0046872">
    <property type="term" value="F:metal ion binding"/>
    <property type="evidence" value="ECO:0007669"/>
    <property type="project" value="UniProtKB-KW"/>
</dbReference>
<dbReference type="Proteomes" id="UP000245959">
    <property type="component" value="Unassembled WGS sequence"/>
</dbReference>
<feature type="binding site" evidence="9">
    <location>
        <position position="84"/>
    </location>
    <ligand>
        <name>[4Fe-4S] cluster</name>
        <dbReference type="ChEBI" id="CHEBI:49883"/>
    </ligand>
</feature>